<feature type="signal peptide" evidence="1">
    <location>
        <begin position="1"/>
        <end position="23"/>
    </location>
</feature>
<proteinExistence type="predicted"/>
<evidence type="ECO:0000313" key="2">
    <source>
        <dbReference type="EMBL" id="MEE6126150.1"/>
    </source>
</evidence>
<name>A0ABU7QUP8_9FLAO</name>
<organism evidence="2 3">
    <name type="scientific">Chryseobacterium arthrosphaerae</name>
    <dbReference type="NCBI Taxonomy" id="651561"/>
    <lineage>
        <taxon>Bacteria</taxon>
        <taxon>Pseudomonadati</taxon>
        <taxon>Bacteroidota</taxon>
        <taxon>Flavobacteriia</taxon>
        <taxon>Flavobacteriales</taxon>
        <taxon>Weeksellaceae</taxon>
        <taxon>Chryseobacterium group</taxon>
        <taxon>Chryseobacterium</taxon>
    </lineage>
</organism>
<keyword evidence="1" id="KW-0732">Signal</keyword>
<dbReference type="EMBL" id="JAZGJU010000003">
    <property type="protein sequence ID" value="MEE6126150.1"/>
    <property type="molecule type" value="Genomic_DNA"/>
</dbReference>
<accession>A0ABU7QUP8</accession>
<dbReference type="RefSeq" id="WP_241309331.1">
    <property type="nucleotide sequence ID" value="NZ_JAKYXJ010000002.1"/>
</dbReference>
<comment type="caution">
    <text evidence="2">The sequence shown here is derived from an EMBL/GenBank/DDBJ whole genome shotgun (WGS) entry which is preliminary data.</text>
</comment>
<dbReference type="Proteomes" id="UP001350005">
    <property type="component" value="Unassembled WGS sequence"/>
</dbReference>
<gene>
    <name evidence="2" type="ORF">V2E39_01985</name>
</gene>
<protein>
    <submittedName>
        <fullName evidence="2">Uncharacterized protein</fullName>
    </submittedName>
</protein>
<reference evidence="2 3" key="1">
    <citation type="submission" date="2024-01" db="EMBL/GenBank/DDBJ databases">
        <title>Whole genome of Chryseobacterium arthrosphaerae NNCa 2741.</title>
        <authorList>
            <person name="Boriskina E.V."/>
            <person name="Gordinskaya N.A."/>
            <person name="Kropotov V.S."/>
            <person name="Alekseeva A.E."/>
            <person name="Makhova M.A."/>
            <person name="Kryazhev D.V."/>
            <person name="Shkurkina I.S."/>
        </authorList>
    </citation>
    <scope>NUCLEOTIDE SEQUENCE [LARGE SCALE GENOMIC DNA]</scope>
    <source>
        <strain evidence="2 3">NNCa 2741</strain>
    </source>
</reference>
<keyword evidence="3" id="KW-1185">Reference proteome</keyword>
<evidence type="ECO:0000313" key="3">
    <source>
        <dbReference type="Proteomes" id="UP001350005"/>
    </source>
</evidence>
<feature type="chain" id="PRO_5046787521" evidence="1">
    <location>
        <begin position="24"/>
        <end position="127"/>
    </location>
</feature>
<dbReference type="PROSITE" id="PS51257">
    <property type="entry name" value="PROKAR_LIPOPROTEIN"/>
    <property type="match status" value="1"/>
</dbReference>
<sequence length="127" mass="14535">MKSKILYVLMLALFISCNTEGTALNMSEQKKSEEVLNFEKSIKSLSLPENRATPEEMRNQKSLELSDRRKDILIPSALELIKSTGVSNKEITKNTQGDRDKILTWAVKIYNEKINKINQVNHVIQNN</sequence>
<evidence type="ECO:0000256" key="1">
    <source>
        <dbReference type="SAM" id="SignalP"/>
    </source>
</evidence>